<keyword evidence="1" id="KW-0378">Hydrolase</keyword>
<dbReference type="GO" id="GO:0004557">
    <property type="term" value="F:alpha-galactosidase activity"/>
    <property type="evidence" value="ECO:0007669"/>
    <property type="project" value="InterPro"/>
</dbReference>
<evidence type="ECO:0008006" key="5">
    <source>
        <dbReference type="Google" id="ProtNLM"/>
    </source>
</evidence>
<reference evidence="3" key="1">
    <citation type="submission" date="2020-10" db="EMBL/GenBank/DDBJ databases">
        <title>Taxonomic study of unclassified bacteria belonging to the class Ktedonobacteria.</title>
        <authorList>
            <person name="Yabe S."/>
            <person name="Wang C.M."/>
            <person name="Zheng Y."/>
            <person name="Sakai Y."/>
            <person name="Cavaletti L."/>
            <person name="Monciardini P."/>
            <person name="Donadio S."/>
        </authorList>
    </citation>
    <scope>NUCLEOTIDE SEQUENCE</scope>
    <source>
        <strain evidence="3">SOSP1-1</strain>
    </source>
</reference>
<sequence length="598" mass="67759">MIRTNTGRHEIALTWSDDRFQATLAATQIEEGLDLVHIKITTQQPAPPPRLTLSWSHPIVDIHGLWNTSGDRNKGLPSDWANRFTTKATSQAPVCCLFSLSGQNRLTFAFSDALRPAIMSAGVHEEAATFSCKIEVFVEPTPPMTSYEATLRLDTRDIAYYESLEQVQRWWASLPSYQPASVPDVARAPFYSTWYSFHQQVSASTMEEQCRLAKGLGCEAIIVDDGWQTTDNARGYAYAGDWEVATSKIPDMKAHVARVHELGLKYLLWYSVPFVGVHSKAYARFQDKLLHTIERLGTGVLDPRYPEVRDYIITTYERAMRDWDLDGFKLDFVDSFAFAPSERGSFAAQVHTLLPSQDYLSVPEAVDRLLTDIIARLRQLKPDVMIEFRQSYIGPLMRKYGNLFRAGDCPNDALTNRVRTLDIRLLCGDTAAHSDMLMWHGDEPVESAALQIVNVLFSVPQISVLLDTLPAEHLAMVRFWLAFWREHRDALLDGKLRPQHPETLYPLVFAATPEKQIAVMYQDTVINPGFELADTFIVVNGTLEERVILEFAEDVATRQFTIYNCQGQIMHTETREISKGLHRFLVPAAGLLRLQRNS</sequence>
<protein>
    <recommendedName>
        <fullName evidence="5">Alpha-galactosidase</fullName>
    </recommendedName>
</protein>
<dbReference type="PANTHER" id="PTHR43053">
    <property type="entry name" value="GLYCOSIDASE FAMILY 31"/>
    <property type="match status" value="1"/>
</dbReference>
<evidence type="ECO:0000313" key="3">
    <source>
        <dbReference type="EMBL" id="GHO51004.1"/>
    </source>
</evidence>
<dbReference type="CDD" id="cd14791">
    <property type="entry name" value="GH36"/>
    <property type="match status" value="1"/>
</dbReference>
<evidence type="ECO:0000256" key="1">
    <source>
        <dbReference type="ARBA" id="ARBA00022801"/>
    </source>
</evidence>
<dbReference type="InterPro" id="IPR050985">
    <property type="entry name" value="Alpha-glycosidase_related"/>
</dbReference>
<dbReference type="RefSeq" id="WP_220199953.1">
    <property type="nucleotide sequence ID" value="NZ_BNJF01000010.1"/>
</dbReference>
<gene>
    <name evidence="3" type="ORF">KSX_91670</name>
</gene>
<name>A0A8J3IFM1_9CHLR</name>
<dbReference type="InterPro" id="IPR002252">
    <property type="entry name" value="Glyco_hydro_36"/>
</dbReference>
<organism evidence="3 4">
    <name type="scientific">Ktedonospora formicarum</name>
    <dbReference type="NCBI Taxonomy" id="2778364"/>
    <lineage>
        <taxon>Bacteria</taxon>
        <taxon>Bacillati</taxon>
        <taxon>Chloroflexota</taxon>
        <taxon>Ktedonobacteria</taxon>
        <taxon>Ktedonobacterales</taxon>
        <taxon>Ktedonobacteraceae</taxon>
        <taxon>Ktedonospora</taxon>
    </lineage>
</organism>
<dbReference type="EMBL" id="BNJF01000010">
    <property type="protein sequence ID" value="GHO51004.1"/>
    <property type="molecule type" value="Genomic_DNA"/>
</dbReference>
<dbReference type="Pfam" id="PF02065">
    <property type="entry name" value="Melibiase"/>
    <property type="match status" value="1"/>
</dbReference>
<dbReference type="SUPFAM" id="SSF51445">
    <property type="entry name" value="(Trans)glycosidases"/>
    <property type="match status" value="1"/>
</dbReference>
<comment type="caution">
    <text evidence="3">The sequence shown here is derived from an EMBL/GenBank/DDBJ whole genome shotgun (WGS) entry which is preliminary data.</text>
</comment>
<dbReference type="AlphaFoldDB" id="A0A8J3IFM1"/>
<dbReference type="PANTHER" id="PTHR43053:SF3">
    <property type="entry name" value="ALPHA-GALACTOSIDASE C-RELATED"/>
    <property type="match status" value="1"/>
</dbReference>
<keyword evidence="4" id="KW-1185">Reference proteome</keyword>
<dbReference type="Gene3D" id="3.20.20.70">
    <property type="entry name" value="Aldolase class I"/>
    <property type="match status" value="1"/>
</dbReference>
<evidence type="ECO:0000313" key="4">
    <source>
        <dbReference type="Proteomes" id="UP000612362"/>
    </source>
</evidence>
<evidence type="ECO:0000256" key="2">
    <source>
        <dbReference type="ARBA" id="ARBA00023295"/>
    </source>
</evidence>
<proteinExistence type="predicted"/>
<dbReference type="Proteomes" id="UP000612362">
    <property type="component" value="Unassembled WGS sequence"/>
</dbReference>
<dbReference type="InterPro" id="IPR017853">
    <property type="entry name" value="GH"/>
</dbReference>
<dbReference type="InterPro" id="IPR013785">
    <property type="entry name" value="Aldolase_TIM"/>
</dbReference>
<accession>A0A8J3IFM1</accession>
<keyword evidence="2" id="KW-0326">Glycosidase</keyword>
<dbReference type="GO" id="GO:0016052">
    <property type="term" value="P:carbohydrate catabolic process"/>
    <property type="evidence" value="ECO:0007669"/>
    <property type="project" value="InterPro"/>
</dbReference>